<accession>A0A6C0DC89</accession>
<sequence>MAQHKAMGLGAMFLLLVVAVAILPMIVRYIDRMEPHYIISGFENPQADVQSASQDAVQVPAGASSMEAMYRPDPNTDYICRSANGKPCPEGTRCDGLTQSCVPVYVGGAVPETGYFS</sequence>
<evidence type="ECO:0000313" key="2">
    <source>
        <dbReference type="EMBL" id="QHT14616.1"/>
    </source>
</evidence>
<reference evidence="2" key="1">
    <citation type="journal article" date="2020" name="Nature">
        <title>Giant virus diversity and host interactions through global metagenomics.</title>
        <authorList>
            <person name="Schulz F."/>
            <person name="Roux S."/>
            <person name="Paez-Espino D."/>
            <person name="Jungbluth S."/>
            <person name="Walsh D.A."/>
            <person name="Denef V.J."/>
            <person name="McMahon K.D."/>
            <person name="Konstantinidis K.T."/>
            <person name="Eloe-Fadrosh E.A."/>
            <person name="Kyrpides N.C."/>
            <person name="Woyke T."/>
        </authorList>
    </citation>
    <scope>NUCLEOTIDE SEQUENCE</scope>
    <source>
        <strain evidence="2">GVMAG-M-3300023174-141</strain>
    </source>
</reference>
<dbReference type="EMBL" id="MN739587">
    <property type="protein sequence ID" value="QHT14616.1"/>
    <property type="molecule type" value="Genomic_DNA"/>
</dbReference>
<dbReference type="AlphaFoldDB" id="A0A6C0DC89"/>
<organism evidence="2">
    <name type="scientific">viral metagenome</name>
    <dbReference type="NCBI Taxonomy" id="1070528"/>
    <lineage>
        <taxon>unclassified sequences</taxon>
        <taxon>metagenomes</taxon>
        <taxon>organismal metagenomes</taxon>
    </lineage>
</organism>
<feature type="transmembrane region" description="Helical" evidence="1">
    <location>
        <begin position="6"/>
        <end position="27"/>
    </location>
</feature>
<keyword evidence="1" id="KW-1133">Transmembrane helix</keyword>
<name>A0A6C0DC89_9ZZZZ</name>
<keyword evidence="1" id="KW-0472">Membrane</keyword>
<proteinExistence type="predicted"/>
<protein>
    <submittedName>
        <fullName evidence="2">Uncharacterized protein</fullName>
    </submittedName>
</protein>
<evidence type="ECO:0000256" key="1">
    <source>
        <dbReference type="SAM" id="Phobius"/>
    </source>
</evidence>
<keyword evidence="1" id="KW-0812">Transmembrane</keyword>